<dbReference type="RefSeq" id="WP_003574813.1">
    <property type="nucleotide sequence ID" value="NZ_JH719392.1"/>
</dbReference>
<sequence>MSSTPLALFVGLPNPTILDDEFALFRETNPLGLFVGRRNQRQPEQTKRLIERFREAVGRDDAPVFTDQEGGRVQHLDAGPWPLFRSFGQFAELARRDFDLGKKALRLSSQAMGAMMTELGLSSGCSPVLDLVFETTSAVIGARSFGPDPDVIAALGREVVDGLLETGNMPVIKHIPGHGRATLDSHKERPVVDASRETLTATDFKPFVALKDTPWAMVAHVVYSAYDAELPASISPVMHDVIRNDMAYEGVLISDCIFMESLSGTLPERVRQVLDAGFDIALHSHGDIPESEAAAKAALPLTEAALRRIAAGKARLGNLKIDVRAAHAEVEAMFASAQIIFTA</sequence>
<feature type="domain" description="Glycoside hydrolase family 3 N-terminal" evidence="6">
    <location>
        <begin position="32"/>
        <end position="294"/>
    </location>
</feature>
<evidence type="ECO:0000256" key="1">
    <source>
        <dbReference type="ARBA" id="ARBA00001231"/>
    </source>
</evidence>
<reference evidence="7 8" key="1">
    <citation type="submission" date="2012-02" db="EMBL/GenBank/DDBJ databases">
        <title>Improved High-Quality Draft Sequence of Rhizobium leguminosarum bv. trifolii WSM2297.</title>
        <authorList>
            <consortium name="US DOE Joint Genome Institute"/>
            <person name="Lucas S."/>
            <person name="Han J."/>
            <person name="Lapidus A."/>
            <person name="Cheng J.-F."/>
            <person name="Goodwin L."/>
            <person name="Pitluck S."/>
            <person name="Peters L."/>
            <person name="Ovchinnikova G."/>
            <person name="Zhang X."/>
            <person name="Detter J.C."/>
            <person name="Han C."/>
            <person name="Tapia R."/>
            <person name="Land M."/>
            <person name="Hauser L."/>
            <person name="Kyrpides N."/>
            <person name="Ivanova N."/>
            <person name="Pagani I."/>
            <person name="Brau L."/>
            <person name="Yates R."/>
            <person name="O'Hara G."/>
            <person name="Rui T."/>
            <person name="Howieson J."/>
            <person name="Reeve W."/>
            <person name="Woyke T."/>
        </authorList>
    </citation>
    <scope>NUCLEOTIDE SEQUENCE [LARGE SCALE GENOMIC DNA]</scope>
    <source>
        <strain evidence="7 8">WSM2297</strain>
    </source>
</reference>
<keyword evidence="4 7" id="KW-0378">Hydrolase</keyword>
<dbReference type="InterPro" id="IPR017853">
    <property type="entry name" value="GH"/>
</dbReference>
<protein>
    <recommendedName>
        <fullName evidence="3">beta-N-acetylhexosaminidase</fullName>
        <ecNumber evidence="3">3.2.1.52</ecNumber>
    </recommendedName>
</protein>
<dbReference type="EMBL" id="JH719392">
    <property type="protein sequence ID" value="EJC85471.1"/>
    <property type="molecule type" value="Genomic_DNA"/>
</dbReference>
<dbReference type="GO" id="GO:0004563">
    <property type="term" value="F:beta-N-acetylhexosaminidase activity"/>
    <property type="evidence" value="ECO:0007669"/>
    <property type="project" value="UniProtKB-EC"/>
</dbReference>
<organism evidence="7 8">
    <name type="scientific">Rhizobium leguminosarum bv. trifolii WSM2297</name>
    <dbReference type="NCBI Taxonomy" id="754762"/>
    <lineage>
        <taxon>Bacteria</taxon>
        <taxon>Pseudomonadati</taxon>
        <taxon>Pseudomonadota</taxon>
        <taxon>Alphaproteobacteria</taxon>
        <taxon>Hyphomicrobiales</taxon>
        <taxon>Rhizobiaceae</taxon>
        <taxon>Rhizobium/Agrobacterium group</taxon>
        <taxon>Rhizobium</taxon>
    </lineage>
</organism>
<dbReference type="PANTHER" id="PTHR30480:SF13">
    <property type="entry name" value="BETA-HEXOSAMINIDASE"/>
    <property type="match status" value="1"/>
</dbReference>
<evidence type="ECO:0000313" key="7">
    <source>
        <dbReference type="EMBL" id="EJC85471.1"/>
    </source>
</evidence>
<dbReference type="SUPFAM" id="SSF51445">
    <property type="entry name" value="(Trans)glycosidases"/>
    <property type="match status" value="1"/>
</dbReference>
<keyword evidence="5" id="KW-0326">Glycosidase</keyword>
<dbReference type="AlphaFoldDB" id="J0WHG0"/>
<dbReference type="InterPro" id="IPR050226">
    <property type="entry name" value="NagZ_Beta-hexosaminidase"/>
</dbReference>
<gene>
    <name evidence="7" type="ORF">Rleg4DRAFT_7356</name>
</gene>
<name>J0WHG0_RHILT</name>
<comment type="catalytic activity">
    <reaction evidence="1">
        <text>Hydrolysis of terminal non-reducing N-acetyl-D-hexosamine residues in N-acetyl-beta-D-hexosaminides.</text>
        <dbReference type="EC" id="3.2.1.52"/>
    </reaction>
</comment>
<dbReference type="HOGENOM" id="CLU_008392_0_0_5"/>
<evidence type="ECO:0000256" key="4">
    <source>
        <dbReference type="ARBA" id="ARBA00022801"/>
    </source>
</evidence>
<dbReference type="Proteomes" id="UP000005732">
    <property type="component" value="Unassembled WGS sequence"/>
</dbReference>
<dbReference type="Pfam" id="PF00933">
    <property type="entry name" value="Glyco_hydro_3"/>
    <property type="match status" value="1"/>
</dbReference>
<evidence type="ECO:0000256" key="3">
    <source>
        <dbReference type="ARBA" id="ARBA00012663"/>
    </source>
</evidence>
<dbReference type="PANTHER" id="PTHR30480">
    <property type="entry name" value="BETA-HEXOSAMINIDASE-RELATED"/>
    <property type="match status" value="1"/>
</dbReference>
<accession>J0WHG0</accession>
<dbReference type="Gene3D" id="3.20.20.300">
    <property type="entry name" value="Glycoside hydrolase, family 3, N-terminal domain"/>
    <property type="match status" value="1"/>
</dbReference>
<evidence type="ECO:0000259" key="6">
    <source>
        <dbReference type="Pfam" id="PF00933"/>
    </source>
</evidence>
<dbReference type="InterPro" id="IPR001764">
    <property type="entry name" value="Glyco_hydro_3_N"/>
</dbReference>
<dbReference type="OrthoDB" id="9786661at2"/>
<dbReference type="EC" id="3.2.1.52" evidence="3"/>
<evidence type="ECO:0000256" key="2">
    <source>
        <dbReference type="ARBA" id="ARBA00005336"/>
    </source>
</evidence>
<dbReference type="GO" id="GO:0005975">
    <property type="term" value="P:carbohydrate metabolic process"/>
    <property type="evidence" value="ECO:0007669"/>
    <property type="project" value="InterPro"/>
</dbReference>
<evidence type="ECO:0000313" key="8">
    <source>
        <dbReference type="Proteomes" id="UP000005732"/>
    </source>
</evidence>
<dbReference type="GO" id="GO:0009254">
    <property type="term" value="P:peptidoglycan turnover"/>
    <property type="evidence" value="ECO:0007669"/>
    <property type="project" value="TreeGrafter"/>
</dbReference>
<evidence type="ECO:0000256" key="5">
    <source>
        <dbReference type="ARBA" id="ARBA00023295"/>
    </source>
</evidence>
<dbReference type="InterPro" id="IPR036962">
    <property type="entry name" value="Glyco_hydro_3_N_sf"/>
</dbReference>
<comment type="similarity">
    <text evidence="2">Belongs to the glycosyl hydrolase 3 family.</text>
</comment>
<proteinExistence type="inferred from homology"/>